<dbReference type="EMBL" id="AHFL01000072">
    <property type="protein sequence ID" value="EOO60111.1"/>
    <property type="molecule type" value="Genomic_DNA"/>
</dbReference>
<dbReference type="Pfam" id="PF13610">
    <property type="entry name" value="DDE_Tnp_IS240"/>
    <property type="match status" value="1"/>
</dbReference>
<gene>
    <name evidence="6" type="ORF">IKE_05998</name>
</gene>
<sequence>MGYFKGKQFERDIILVAVGYYCRFSLSYRDVSEILKERGISIHPTTIMRWVHEYGNLIYQIWKKKNKTAHPVWHVDETYIKVKGEWRYLYRAIDGDGHTLDIQLRRTRDHQAAYMFMKRLVKAFGEPSVLTTDKAPALLCAFKKLKKDDYYTHTKHCIIKHRNNLIEQDHRHVKRRFAKSSGFQSIRHASRTIKGIETIQAIYKQRRSLELNCTPIVGHELTIGGVFFNDQIYCGGKNSCCSILFRRSCGL</sequence>
<name>A0A9W5PY68_BACCE</name>
<organism evidence="6 7">
    <name type="scientific">Bacillus cereus VD196</name>
    <dbReference type="NCBI Taxonomy" id="1053243"/>
    <lineage>
        <taxon>Bacteria</taxon>
        <taxon>Bacillati</taxon>
        <taxon>Bacillota</taxon>
        <taxon>Bacilli</taxon>
        <taxon>Bacillales</taxon>
        <taxon>Bacillaceae</taxon>
        <taxon>Bacillus</taxon>
        <taxon>Bacillus cereus group</taxon>
    </lineage>
</organism>
<dbReference type="InterPro" id="IPR036397">
    <property type="entry name" value="RNaseH_sf"/>
</dbReference>
<evidence type="ECO:0000259" key="5">
    <source>
        <dbReference type="Pfam" id="PF13610"/>
    </source>
</evidence>
<evidence type="ECO:0000256" key="2">
    <source>
        <dbReference type="ARBA" id="ARBA00022578"/>
    </source>
</evidence>
<proteinExistence type="predicted"/>
<evidence type="ECO:0000256" key="3">
    <source>
        <dbReference type="ARBA" id="ARBA00023125"/>
    </source>
</evidence>
<accession>A0A9W5PY68</accession>
<keyword evidence="3" id="KW-0238">DNA-binding</keyword>
<reference evidence="6 7" key="1">
    <citation type="submission" date="2012-12" db="EMBL/GenBank/DDBJ databases">
        <title>The Genome Sequence of Bacillus cereus VD196.</title>
        <authorList>
            <consortium name="The Broad Institute Genome Sequencing Platform"/>
            <consortium name="The Broad Institute Genome Sequencing Center for Infectious Disease"/>
            <person name="Feldgarden M."/>
            <person name="Van der Auwera G.A."/>
            <person name="Mahillon J."/>
            <person name="Duprez V."/>
            <person name="Timmery S."/>
            <person name="Mattelet C."/>
            <person name="Dierick K."/>
            <person name="Sun M."/>
            <person name="Yu Z."/>
            <person name="Zhu L."/>
            <person name="Hu X."/>
            <person name="Shank E.B."/>
            <person name="Swiecicka I."/>
            <person name="Hansen B.M."/>
            <person name="Andrup L."/>
            <person name="Walker B."/>
            <person name="Young S.K."/>
            <person name="Zeng Q."/>
            <person name="Gargeya S."/>
            <person name="Fitzgerald M."/>
            <person name="Haas B."/>
            <person name="Abouelleil A."/>
            <person name="Alvarado L."/>
            <person name="Arachchi H.M."/>
            <person name="Berlin A.M."/>
            <person name="Chapman S.B."/>
            <person name="Dewar J."/>
            <person name="Goldberg J."/>
            <person name="Griggs A."/>
            <person name="Gujja S."/>
            <person name="Hansen M."/>
            <person name="Howarth C."/>
            <person name="Imamovic A."/>
            <person name="Larimer J."/>
            <person name="McCowan C."/>
            <person name="Murphy C."/>
            <person name="Neiman D."/>
            <person name="Pearson M."/>
            <person name="Priest M."/>
            <person name="Roberts A."/>
            <person name="Saif S."/>
            <person name="Shea T."/>
            <person name="Sisk P."/>
            <person name="Sykes S."/>
            <person name="Wortman J."/>
            <person name="Nusbaum C."/>
            <person name="Birren B."/>
        </authorList>
    </citation>
    <scope>NUCLEOTIDE SEQUENCE [LARGE SCALE GENOMIC DNA]</scope>
    <source>
        <strain evidence="6 7">VD196</strain>
    </source>
</reference>
<dbReference type="Gene3D" id="3.30.420.10">
    <property type="entry name" value="Ribonuclease H-like superfamily/Ribonuclease H"/>
    <property type="match status" value="1"/>
</dbReference>
<evidence type="ECO:0000313" key="6">
    <source>
        <dbReference type="EMBL" id="EOO60111.1"/>
    </source>
</evidence>
<comment type="function">
    <text evidence="1">Involved in the transposition of the insertion sequence.</text>
</comment>
<keyword evidence="2" id="KW-0815">Transposition</keyword>
<dbReference type="InterPro" id="IPR012337">
    <property type="entry name" value="RNaseH-like_sf"/>
</dbReference>
<comment type="caution">
    <text evidence="6">The sequence shown here is derived from an EMBL/GenBank/DDBJ whole genome shotgun (WGS) entry which is preliminary data.</text>
</comment>
<dbReference type="PANTHER" id="PTHR35528">
    <property type="entry name" value="BLL1675 PROTEIN"/>
    <property type="match status" value="1"/>
</dbReference>
<dbReference type="InterPro" id="IPR052183">
    <property type="entry name" value="IS_Transposase"/>
</dbReference>
<dbReference type="GO" id="GO:0032196">
    <property type="term" value="P:transposition"/>
    <property type="evidence" value="ECO:0007669"/>
    <property type="project" value="UniProtKB-KW"/>
</dbReference>
<evidence type="ECO:0000256" key="4">
    <source>
        <dbReference type="ARBA" id="ARBA00023172"/>
    </source>
</evidence>
<dbReference type="NCBIfam" id="NF033587">
    <property type="entry name" value="transpos_IS6"/>
    <property type="match status" value="1"/>
</dbReference>
<dbReference type="GO" id="GO:0003677">
    <property type="term" value="F:DNA binding"/>
    <property type="evidence" value="ECO:0007669"/>
    <property type="project" value="UniProtKB-KW"/>
</dbReference>
<protein>
    <recommendedName>
        <fullName evidence="5">DDE domain-containing protein</fullName>
    </recommendedName>
</protein>
<dbReference type="SUPFAM" id="SSF53098">
    <property type="entry name" value="Ribonuclease H-like"/>
    <property type="match status" value="1"/>
</dbReference>
<dbReference type="PANTHER" id="PTHR35528:SF3">
    <property type="entry name" value="BLL1675 PROTEIN"/>
    <property type="match status" value="1"/>
</dbReference>
<dbReference type="InterPro" id="IPR047930">
    <property type="entry name" value="Transpos_IS6"/>
</dbReference>
<feature type="domain" description="DDE" evidence="5">
    <location>
        <begin position="73"/>
        <end position="205"/>
    </location>
</feature>
<dbReference type="Proteomes" id="UP000014023">
    <property type="component" value="Unassembled WGS sequence"/>
</dbReference>
<dbReference type="GO" id="GO:0006310">
    <property type="term" value="P:DNA recombination"/>
    <property type="evidence" value="ECO:0007669"/>
    <property type="project" value="UniProtKB-KW"/>
</dbReference>
<evidence type="ECO:0000256" key="1">
    <source>
        <dbReference type="ARBA" id="ARBA00002286"/>
    </source>
</evidence>
<dbReference type="InterPro" id="IPR032874">
    <property type="entry name" value="DDE_dom"/>
</dbReference>
<dbReference type="AlphaFoldDB" id="A0A9W5PY68"/>
<keyword evidence="4" id="KW-0233">DNA recombination</keyword>
<evidence type="ECO:0000313" key="7">
    <source>
        <dbReference type="Proteomes" id="UP000014023"/>
    </source>
</evidence>